<proteinExistence type="predicted"/>
<name>R7UHP6_CAPTE</name>
<evidence type="ECO:0000313" key="4">
    <source>
        <dbReference type="Proteomes" id="UP000014760"/>
    </source>
</evidence>
<reference evidence="3" key="3">
    <citation type="submission" date="2015-06" db="UniProtKB">
        <authorList>
            <consortium name="EnsemblMetazoa"/>
        </authorList>
    </citation>
    <scope>IDENTIFICATION</scope>
</reference>
<evidence type="ECO:0000256" key="1">
    <source>
        <dbReference type="SAM" id="MobiDB-lite"/>
    </source>
</evidence>
<gene>
    <name evidence="2" type="ORF">CAPTEDRAFT_188576</name>
</gene>
<dbReference type="EMBL" id="AMQN01007610">
    <property type="status" value="NOT_ANNOTATED_CDS"/>
    <property type="molecule type" value="Genomic_DNA"/>
</dbReference>
<feature type="region of interest" description="Disordered" evidence="1">
    <location>
        <begin position="61"/>
        <end position="88"/>
    </location>
</feature>
<dbReference type="HOGENOM" id="CLU_096202_0_0_1"/>
<reference evidence="4" key="1">
    <citation type="submission" date="2012-12" db="EMBL/GenBank/DDBJ databases">
        <authorList>
            <person name="Hellsten U."/>
            <person name="Grimwood J."/>
            <person name="Chapman J.A."/>
            <person name="Shapiro H."/>
            <person name="Aerts A."/>
            <person name="Otillar R.P."/>
            <person name="Terry A.Y."/>
            <person name="Boore J.L."/>
            <person name="Simakov O."/>
            <person name="Marletaz F."/>
            <person name="Cho S.-J."/>
            <person name="Edsinger-Gonzales E."/>
            <person name="Havlak P."/>
            <person name="Kuo D.-H."/>
            <person name="Larsson T."/>
            <person name="Lv J."/>
            <person name="Arendt D."/>
            <person name="Savage R."/>
            <person name="Osoegawa K."/>
            <person name="de Jong P."/>
            <person name="Lindberg D.R."/>
            <person name="Seaver E.C."/>
            <person name="Weisblat D.A."/>
            <person name="Putnam N.H."/>
            <person name="Grigoriev I.V."/>
            <person name="Rokhsar D.S."/>
        </authorList>
    </citation>
    <scope>NUCLEOTIDE SEQUENCE</scope>
    <source>
        <strain evidence="4">I ESC-2004</strain>
    </source>
</reference>
<evidence type="ECO:0000313" key="2">
    <source>
        <dbReference type="EMBL" id="ELU06049.1"/>
    </source>
</evidence>
<dbReference type="EMBL" id="KB300985">
    <property type="protein sequence ID" value="ELU06049.1"/>
    <property type="molecule type" value="Genomic_DNA"/>
</dbReference>
<keyword evidence="4" id="KW-1185">Reference proteome</keyword>
<reference evidence="2 4" key="2">
    <citation type="journal article" date="2013" name="Nature">
        <title>Insights into bilaterian evolution from three spiralian genomes.</title>
        <authorList>
            <person name="Simakov O."/>
            <person name="Marletaz F."/>
            <person name="Cho S.J."/>
            <person name="Edsinger-Gonzales E."/>
            <person name="Havlak P."/>
            <person name="Hellsten U."/>
            <person name="Kuo D.H."/>
            <person name="Larsson T."/>
            <person name="Lv J."/>
            <person name="Arendt D."/>
            <person name="Savage R."/>
            <person name="Osoegawa K."/>
            <person name="de Jong P."/>
            <person name="Grimwood J."/>
            <person name="Chapman J.A."/>
            <person name="Shapiro H."/>
            <person name="Aerts A."/>
            <person name="Otillar R.P."/>
            <person name="Terry A.Y."/>
            <person name="Boore J.L."/>
            <person name="Grigoriev I.V."/>
            <person name="Lindberg D.R."/>
            <person name="Seaver E.C."/>
            <person name="Weisblat D.A."/>
            <person name="Putnam N.H."/>
            <person name="Rokhsar D.S."/>
        </authorList>
    </citation>
    <scope>NUCLEOTIDE SEQUENCE</scope>
    <source>
        <strain evidence="2 4">I ESC-2004</strain>
    </source>
</reference>
<evidence type="ECO:0000313" key="3">
    <source>
        <dbReference type="EnsemblMetazoa" id="CapteP188576"/>
    </source>
</evidence>
<dbReference type="AlphaFoldDB" id="R7UHP6"/>
<dbReference type="Proteomes" id="UP000014760">
    <property type="component" value="Unassembled WGS sequence"/>
</dbReference>
<dbReference type="EnsemblMetazoa" id="CapteT188576">
    <property type="protein sequence ID" value="CapteP188576"/>
    <property type="gene ID" value="CapteG188576"/>
</dbReference>
<accession>R7UHP6</accession>
<organism evidence="2">
    <name type="scientific">Capitella teleta</name>
    <name type="common">Polychaete worm</name>
    <dbReference type="NCBI Taxonomy" id="283909"/>
    <lineage>
        <taxon>Eukaryota</taxon>
        <taxon>Metazoa</taxon>
        <taxon>Spiralia</taxon>
        <taxon>Lophotrochozoa</taxon>
        <taxon>Annelida</taxon>
        <taxon>Polychaeta</taxon>
        <taxon>Sedentaria</taxon>
        <taxon>Scolecida</taxon>
        <taxon>Capitellidae</taxon>
        <taxon>Capitella</taxon>
    </lineage>
</organism>
<sequence length="186" mass="20409">MTGTSISTPPPEVKLVHILRSQPTQNATLSSRRNKHFLACCSCCTQRDAPLAVQVHGQSTWDSIPVPEQPRNGEAPSREPPSTAGLHTSKPVVVTAEAAGGAPWSTVVKRKTIKKRDEARMQLRDAAKDLRVVVGTEKGTVLKGCRPTKQLFVNRLERCSTDTVKKYMISKGVTREMSTAHRRSRG</sequence>
<protein>
    <submittedName>
        <fullName evidence="2 3">Uncharacterized protein</fullName>
    </submittedName>
</protein>